<evidence type="ECO:0000256" key="1">
    <source>
        <dbReference type="SAM" id="MobiDB-lite"/>
    </source>
</evidence>
<feature type="region of interest" description="Disordered" evidence="1">
    <location>
        <begin position="75"/>
        <end position="204"/>
    </location>
</feature>
<gene>
    <name evidence="2" type="ORF">WMY93_025660</name>
</gene>
<keyword evidence="3" id="KW-1185">Reference proteome</keyword>
<comment type="caution">
    <text evidence="2">The sequence shown here is derived from an EMBL/GenBank/DDBJ whole genome shotgun (WGS) entry which is preliminary data.</text>
</comment>
<dbReference type="AlphaFoldDB" id="A0AAW0MYS9"/>
<feature type="compositionally biased region" description="Basic residues" evidence="1">
    <location>
        <begin position="180"/>
        <end position="192"/>
    </location>
</feature>
<evidence type="ECO:0000313" key="3">
    <source>
        <dbReference type="Proteomes" id="UP001460270"/>
    </source>
</evidence>
<dbReference type="Proteomes" id="UP001460270">
    <property type="component" value="Unassembled WGS sequence"/>
</dbReference>
<feature type="compositionally biased region" description="Basic and acidic residues" evidence="1">
    <location>
        <begin position="117"/>
        <end position="143"/>
    </location>
</feature>
<organism evidence="2 3">
    <name type="scientific">Mugilogobius chulae</name>
    <name type="common">yellowstripe goby</name>
    <dbReference type="NCBI Taxonomy" id="88201"/>
    <lineage>
        <taxon>Eukaryota</taxon>
        <taxon>Metazoa</taxon>
        <taxon>Chordata</taxon>
        <taxon>Craniata</taxon>
        <taxon>Vertebrata</taxon>
        <taxon>Euteleostomi</taxon>
        <taxon>Actinopterygii</taxon>
        <taxon>Neopterygii</taxon>
        <taxon>Teleostei</taxon>
        <taxon>Neoteleostei</taxon>
        <taxon>Acanthomorphata</taxon>
        <taxon>Gobiaria</taxon>
        <taxon>Gobiiformes</taxon>
        <taxon>Gobioidei</taxon>
        <taxon>Gobiidae</taxon>
        <taxon>Gobionellinae</taxon>
        <taxon>Mugilogobius</taxon>
    </lineage>
</organism>
<accession>A0AAW0MYS9</accession>
<feature type="compositionally biased region" description="Polar residues" evidence="1">
    <location>
        <begin position="160"/>
        <end position="179"/>
    </location>
</feature>
<evidence type="ECO:0000313" key="2">
    <source>
        <dbReference type="EMBL" id="KAK7886039.1"/>
    </source>
</evidence>
<name>A0AAW0MYS9_9GOBI</name>
<sequence>MEKKGPCALVLTGKHSFNQLSLVCPPALRCPVWDGTAEEEEGGKEGGLKSRLVPRDRHVLWPIALVCGAPSVPPSVPPARPAHPGGLLSSPSAARANPGLGKGELPGSQSGPAAEAGRGDTHRHERERARSTQRETEGTDKRVQNRALKRGQERRKLSSSHETSARWDTSIQEVSNRGGTQKKKQKQKKKKAGQVTHCTGGTGV</sequence>
<dbReference type="EMBL" id="JBBPFD010000019">
    <property type="protein sequence ID" value="KAK7886039.1"/>
    <property type="molecule type" value="Genomic_DNA"/>
</dbReference>
<protein>
    <submittedName>
        <fullName evidence="2">Uncharacterized protein</fullName>
    </submittedName>
</protein>
<proteinExistence type="predicted"/>
<reference evidence="3" key="1">
    <citation type="submission" date="2024-04" db="EMBL/GenBank/DDBJ databases">
        <title>Salinicola lusitanus LLJ914,a marine bacterium isolated from the Okinawa Trough.</title>
        <authorList>
            <person name="Li J."/>
        </authorList>
    </citation>
    <scope>NUCLEOTIDE SEQUENCE [LARGE SCALE GENOMIC DNA]</scope>
</reference>